<evidence type="ECO:0000313" key="5">
    <source>
        <dbReference type="Proteomes" id="UP000037460"/>
    </source>
</evidence>
<dbReference type="PANTHER" id="PTHR19869:SF1">
    <property type="entry name" value="WD REPEAT-CONTAINING PROTEIN 31"/>
    <property type="match status" value="1"/>
</dbReference>
<dbReference type="Gene3D" id="2.130.10.10">
    <property type="entry name" value="YVTN repeat-like/Quinoprotein amine dehydrogenase"/>
    <property type="match status" value="2"/>
</dbReference>
<reference evidence="5" key="1">
    <citation type="journal article" date="2015" name="PLoS Genet.">
        <title>Genome Sequence and Transcriptome Analyses of Chrysochromulina tobin: Metabolic Tools for Enhanced Algal Fitness in the Prominent Order Prymnesiales (Haptophyceae).</title>
        <authorList>
            <person name="Hovde B.T."/>
            <person name="Deodato C.R."/>
            <person name="Hunsperger H.M."/>
            <person name="Ryken S.A."/>
            <person name="Yost W."/>
            <person name="Jha R.K."/>
            <person name="Patterson J."/>
            <person name="Monnat R.J. Jr."/>
            <person name="Barlow S.B."/>
            <person name="Starkenburg S.R."/>
            <person name="Cattolico R.A."/>
        </authorList>
    </citation>
    <scope>NUCLEOTIDE SEQUENCE</scope>
    <source>
        <strain evidence="5">CCMP291</strain>
    </source>
</reference>
<comment type="caution">
    <text evidence="4">The sequence shown here is derived from an EMBL/GenBank/DDBJ whole genome shotgun (WGS) entry which is preliminary data.</text>
</comment>
<accession>A0A0M0K5K7</accession>
<keyword evidence="1 3" id="KW-0853">WD repeat</keyword>
<dbReference type="SUPFAM" id="SSF50978">
    <property type="entry name" value="WD40 repeat-like"/>
    <property type="match status" value="1"/>
</dbReference>
<organism evidence="4 5">
    <name type="scientific">Chrysochromulina tobinii</name>
    <dbReference type="NCBI Taxonomy" id="1460289"/>
    <lineage>
        <taxon>Eukaryota</taxon>
        <taxon>Haptista</taxon>
        <taxon>Haptophyta</taxon>
        <taxon>Prymnesiophyceae</taxon>
        <taxon>Prymnesiales</taxon>
        <taxon>Chrysochromulinaceae</taxon>
        <taxon>Chrysochromulina</taxon>
    </lineage>
</organism>
<dbReference type="EMBL" id="JWZX01001458">
    <property type="protein sequence ID" value="KOO33668.1"/>
    <property type="molecule type" value="Genomic_DNA"/>
</dbReference>
<gene>
    <name evidence="4" type="ORF">Ctob_014520</name>
</gene>
<dbReference type="PROSITE" id="PS50082">
    <property type="entry name" value="WD_REPEATS_2"/>
    <property type="match status" value="3"/>
</dbReference>
<dbReference type="AlphaFoldDB" id="A0A0M0K5K7"/>
<dbReference type="OrthoDB" id="6262491at2759"/>
<dbReference type="InterPro" id="IPR015943">
    <property type="entry name" value="WD40/YVTN_repeat-like_dom_sf"/>
</dbReference>
<dbReference type="InterPro" id="IPR036322">
    <property type="entry name" value="WD40_repeat_dom_sf"/>
</dbReference>
<sequence length="369" mass="38758">MGCAPSTPNARDVAYTMTRPVAPKARAPTFPAAHTEMANGVASSGAAGEWLSCSEDKTVALVDWAAGRVVHSWRGHQKGVHRVVASPNGNVILSGSRDTTVRVWRRGQAEAALTLRGHELSVMAVAVAEDGQQALSGSRDCSLRHWDLATGATKGRCHLEQNVVTCLKWVPGETSLVAQGSEDLRLRLWDVRTLSRPAAVLENEYVYFPLCCDCSGPYVLTGSNGFNSVGCELRLWDRRTLKQVHVLTGHDQAVTGCALLPDTALRPETGGGGRLLAASGCKDGEVRLWDGTADEPPCMQVITTARSRPFPTDERARLYVSAASGAIYALGIDDDATALTAVAIGSGGTVGDALAIGGGGTVGDARANG</sequence>
<dbReference type="SMART" id="SM00320">
    <property type="entry name" value="WD40"/>
    <property type="match status" value="5"/>
</dbReference>
<dbReference type="PRINTS" id="PR00320">
    <property type="entry name" value="GPROTEINBRPT"/>
</dbReference>
<dbReference type="CDD" id="cd00200">
    <property type="entry name" value="WD40"/>
    <property type="match status" value="1"/>
</dbReference>
<evidence type="ECO:0000256" key="3">
    <source>
        <dbReference type="PROSITE-ProRule" id="PRU00221"/>
    </source>
</evidence>
<feature type="repeat" description="WD" evidence="3">
    <location>
        <begin position="115"/>
        <end position="156"/>
    </location>
</feature>
<dbReference type="Proteomes" id="UP000037460">
    <property type="component" value="Unassembled WGS sequence"/>
</dbReference>
<feature type="repeat" description="WD" evidence="3">
    <location>
        <begin position="164"/>
        <end position="199"/>
    </location>
</feature>
<proteinExistence type="predicted"/>
<dbReference type="InterPro" id="IPR001680">
    <property type="entry name" value="WD40_rpt"/>
</dbReference>
<dbReference type="Pfam" id="PF00400">
    <property type="entry name" value="WD40"/>
    <property type="match status" value="4"/>
</dbReference>
<dbReference type="PANTHER" id="PTHR19869">
    <property type="entry name" value="SPERMATID WD-REPEAT PROTEIN"/>
    <property type="match status" value="1"/>
</dbReference>
<keyword evidence="5" id="KW-1185">Reference proteome</keyword>
<protein>
    <submittedName>
        <fullName evidence="4">Wd repeat-containing protein 31</fullName>
    </submittedName>
</protein>
<keyword evidence="2" id="KW-0677">Repeat</keyword>
<dbReference type="InterPro" id="IPR020472">
    <property type="entry name" value="WD40_PAC1"/>
</dbReference>
<evidence type="ECO:0000256" key="1">
    <source>
        <dbReference type="ARBA" id="ARBA00022574"/>
    </source>
</evidence>
<dbReference type="PROSITE" id="PS50294">
    <property type="entry name" value="WD_REPEATS_REGION"/>
    <property type="match status" value="2"/>
</dbReference>
<name>A0A0M0K5K7_9EUKA</name>
<feature type="repeat" description="WD" evidence="3">
    <location>
        <begin position="73"/>
        <end position="114"/>
    </location>
</feature>
<evidence type="ECO:0000313" key="4">
    <source>
        <dbReference type="EMBL" id="KOO33668.1"/>
    </source>
</evidence>
<dbReference type="InterPro" id="IPR040066">
    <property type="entry name" value="WDR31"/>
</dbReference>
<evidence type="ECO:0000256" key="2">
    <source>
        <dbReference type="ARBA" id="ARBA00022737"/>
    </source>
</evidence>